<gene>
    <name evidence="2" type="ORF">RI844_13740</name>
</gene>
<evidence type="ECO:0000256" key="1">
    <source>
        <dbReference type="SAM" id="Phobius"/>
    </source>
</evidence>
<keyword evidence="1" id="KW-0812">Transmembrane</keyword>
<keyword evidence="3" id="KW-1185">Reference proteome</keyword>
<sequence>MSINSVFRLFIAVFTAYLISVWYFNNDESIIPYQVVNYWMMQPMPHWLLSDDILLYVYDIRKALAFISLALLAIHNNIGKWGFLIFSISGPLLHTKGWGYELNWVTDLEWSVQMMQGALIAMCFIGPVSEKFKWQVNKPIKKD</sequence>
<feature type="transmembrane region" description="Helical" evidence="1">
    <location>
        <begin position="7"/>
        <end position="24"/>
    </location>
</feature>
<dbReference type="EMBL" id="CP136600">
    <property type="protein sequence ID" value="WOH36430.1"/>
    <property type="molecule type" value="Genomic_DNA"/>
</dbReference>
<evidence type="ECO:0000313" key="2">
    <source>
        <dbReference type="EMBL" id="WOH36430.1"/>
    </source>
</evidence>
<evidence type="ECO:0008006" key="4">
    <source>
        <dbReference type="Google" id="ProtNLM"/>
    </source>
</evidence>
<accession>A0ABZ0GL24</accession>
<dbReference type="Proteomes" id="UP001301442">
    <property type="component" value="Chromosome"/>
</dbReference>
<name>A0ABZ0GL24_9GAMM</name>
<protein>
    <recommendedName>
        <fullName evidence="4">DoxX family protein</fullName>
    </recommendedName>
</protein>
<proteinExistence type="predicted"/>
<organism evidence="2 3">
    <name type="scientific">Thalassotalea fonticola</name>
    <dbReference type="NCBI Taxonomy" id="3065649"/>
    <lineage>
        <taxon>Bacteria</taxon>
        <taxon>Pseudomonadati</taxon>
        <taxon>Pseudomonadota</taxon>
        <taxon>Gammaproteobacteria</taxon>
        <taxon>Alteromonadales</taxon>
        <taxon>Colwelliaceae</taxon>
        <taxon>Thalassotalea</taxon>
    </lineage>
</organism>
<dbReference type="RefSeq" id="WP_348395243.1">
    <property type="nucleotide sequence ID" value="NZ_CP136600.1"/>
</dbReference>
<keyword evidence="1" id="KW-0472">Membrane</keyword>
<reference evidence="2 3" key="1">
    <citation type="submission" date="2023-09" db="EMBL/GenBank/DDBJ databases">
        <authorList>
            <person name="Qi X."/>
        </authorList>
    </citation>
    <scope>NUCLEOTIDE SEQUENCE [LARGE SCALE GENOMIC DNA]</scope>
    <source>
        <strain evidence="2 3">S1-1</strain>
    </source>
</reference>
<evidence type="ECO:0000313" key="3">
    <source>
        <dbReference type="Proteomes" id="UP001301442"/>
    </source>
</evidence>
<keyword evidence="1" id="KW-1133">Transmembrane helix</keyword>